<keyword evidence="11" id="KW-1185">Reference proteome</keyword>
<reference evidence="10 11" key="1">
    <citation type="submission" date="2020-03" db="EMBL/GenBank/DDBJ databases">
        <title>Hydrogenophaga sp. nov. isolated from cyanobacterial mat.</title>
        <authorList>
            <person name="Thorat V."/>
            <person name="Kirdat K."/>
            <person name="Tiwarekar B."/>
            <person name="Costa E.D."/>
            <person name="Yadav A."/>
        </authorList>
    </citation>
    <scope>NUCLEOTIDE SEQUENCE [LARGE SCALE GENOMIC DNA]</scope>
    <source>
        <strain evidence="10 11">BA0156</strain>
    </source>
</reference>
<protein>
    <recommendedName>
        <fullName evidence="8">Ammonium transporter</fullName>
    </recommendedName>
</protein>
<feature type="transmembrane region" description="Helical" evidence="8">
    <location>
        <begin position="225"/>
        <end position="248"/>
    </location>
</feature>
<dbReference type="NCBIfam" id="TIGR00836">
    <property type="entry name" value="amt"/>
    <property type="match status" value="1"/>
</dbReference>
<dbReference type="KEGG" id="hcz:G9Q37_18160"/>
<dbReference type="Pfam" id="PF00909">
    <property type="entry name" value="Ammonium_transp"/>
    <property type="match status" value="1"/>
</dbReference>
<feature type="transmembrane region" description="Helical" evidence="8">
    <location>
        <begin position="97"/>
        <end position="115"/>
    </location>
</feature>
<feature type="transmembrane region" description="Helical" evidence="8">
    <location>
        <begin position="293"/>
        <end position="312"/>
    </location>
</feature>
<keyword evidence="4 8" id="KW-0812">Transmembrane</keyword>
<dbReference type="Proteomes" id="UP000503162">
    <property type="component" value="Chromosome"/>
</dbReference>
<evidence type="ECO:0000256" key="1">
    <source>
        <dbReference type="ARBA" id="ARBA00004141"/>
    </source>
</evidence>
<feature type="transmembrane region" description="Helical" evidence="8">
    <location>
        <begin position="21"/>
        <end position="44"/>
    </location>
</feature>
<feature type="transmembrane region" description="Helical" evidence="8">
    <location>
        <begin position="192"/>
        <end position="213"/>
    </location>
</feature>
<dbReference type="SUPFAM" id="SSF111352">
    <property type="entry name" value="Ammonium transporter"/>
    <property type="match status" value="1"/>
</dbReference>
<proteinExistence type="inferred from homology"/>
<evidence type="ECO:0000256" key="5">
    <source>
        <dbReference type="ARBA" id="ARBA00022989"/>
    </source>
</evidence>
<feature type="domain" description="Ammonium transporter AmtB-like" evidence="9">
    <location>
        <begin position="64"/>
        <end position="459"/>
    </location>
</feature>
<dbReference type="Gene3D" id="1.10.3430.10">
    <property type="entry name" value="Ammonium transporter AmtB like domains"/>
    <property type="match status" value="1"/>
</dbReference>
<keyword evidence="5 8" id="KW-1133">Transmembrane helix</keyword>
<dbReference type="EMBL" id="CP049989">
    <property type="protein sequence ID" value="QIM53946.1"/>
    <property type="molecule type" value="Genomic_DNA"/>
</dbReference>
<evidence type="ECO:0000313" key="10">
    <source>
        <dbReference type="EMBL" id="QIM53946.1"/>
    </source>
</evidence>
<feature type="transmembrane region" description="Helical" evidence="8">
    <location>
        <begin position="380"/>
        <end position="399"/>
    </location>
</feature>
<accession>A0A6G8ILP3</accession>
<dbReference type="GO" id="GO:0008519">
    <property type="term" value="F:ammonium channel activity"/>
    <property type="evidence" value="ECO:0007669"/>
    <property type="project" value="InterPro"/>
</dbReference>
<feature type="transmembrane region" description="Helical" evidence="8">
    <location>
        <begin position="349"/>
        <end position="368"/>
    </location>
</feature>
<dbReference type="PANTHER" id="PTHR43029">
    <property type="entry name" value="AMMONIUM TRANSPORTER MEP2"/>
    <property type="match status" value="1"/>
</dbReference>
<evidence type="ECO:0000256" key="4">
    <source>
        <dbReference type="ARBA" id="ARBA00022692"/>
    </source>
</evidence>
<dbReference type="PROSITE" id="PS01219">
    <property type="entry name" value="AMMONIUM_TRANSP"/>
    <property type="match status" value="1"/>
</dbReference>
<comment type="similarity">
    <text evidence="2 8">Belongs to the ammonia transporter channel (TC 1.A.11.2) family.</text>
</comment>
<dbReference type="InterPro" id="IPR001905">
    <property type="entry name" value="Ammonium_transpt"/>
</dbReference>
<keyword evidence="3 8" id="KW-0813">Transport</keyword>
<feature type="transmembrane region" description="Helical" evidence="8">
    <location>
        <begin position="260"/>
        <end position="281"/>
    </location>
</feature>
<evidence type="ECO:0000256" key="2">
    <source>
        <dbReference type="ARBA" id="ARBA00005887"/>
    </source>
</evidence>
<name>A0A6G8ILP3_9BURK</name>
<feature type="transmembrane region" description="Helical" evidence="8">
    <location>
        <begin position="411"/>
        <end position="435"/>
    </location>
</feature>
<dbReference type="InterPro" id="IPR018047">
    <property type="entry name" value="Ammonium_transpt_CS"/>
</dbReference>
<evidence type="ECO:0000256" key="3">
    <source>
        <dbReference type="ARBA" id="ARBA00022448"/>
    </source>
</evidence>
<dbReference type="AlphaFoldDB" id="A0A6G8ILP3"/>
<sequence length="463" mass="47232">MHQTQASGRKASSCLGSLLRFVKHAAPGAALVLGALALPALAQAPASTGPGLATADTLNRADTVWVMVSTALVVLMTLPGIALFYGGMVRRFNVINTLASVVAIAALVSLLWFALGYSLAFTPGGAAGAFIGGFERIGFSGLEFLGSAGQVAVSHVAPHLPESVFAMFQLSFAVITCALVVGALVERMKFGALLGFMGLWLVLVYAPIAHWVWEPGGWLAQLGALDFAGGAVVHINAGAAALVCAYALGPRQGYGREPFLPFNLGLTMAGTGLLWVGWFGFNGGSALAADGRAGLAIAVTHIAAAAGALAWMAAEWWARKRATLLGLCSGVVAGLVAITPAAGFVGPRAALAIGVLAGLACYWGATGLKRLLRADDSLDVFGVHGVGGLVGAILTGVFADPAIGGASGSVLTQLIACVAVLAYSLVMTTLVLFIVSRFAGLRVREGEERQGLDLSLHNEKLGG</sequence>
<evidence type="ECO:0000256" key="8">
    <source>
        <dbReference type="RuleBase" id="RU362002"/>
    </source>
</evidence>
<organism evidence="10 11">
    <name type="scientific">Hydrogenophaga crocea</name>
    <dbReference type="NCBI Taxonomy" id="2716225"/>
    <lineage>
        <taxon>Bacteria</taxon>
        <taxon>Pseudomonadati</taxon>
        <taxon>Pseudomonadota</taxon>
        <taxon>Betaproteobacteria</taxon>
        <taxon>Burkholderiales</taxon>
        <taxon>Comamonadaceae</taxon>
        <taxon>Hydrogenophaga</taxon>
    </lineage>
</organism>
<feature type="transmembrane region" description="Helical" evidence="8">
    <location>
        <begin position="164"/>
        <end position="185"/>
    </location>
</feature>
<evidence type="ECO:0000259" key="9">
    <source>
        <dbReference type="Pfam" id="PF00909"/>
    </source>
</evidence>
<keyword evidence="6 8" id="KW-0472">Membrane</keyword>
<dbReference type="InterPro" id="IPR024041">
    <property type="entry name" value="NH4_transpt_AmtB-like_dom"/>
</dbReference>
<evidence type="ECO:0000256" key="7">
    <source>
        <dbReference type="ARBA" id="ARBA00023177"/>
    </source>
</evidence>
<dbReference type="InterPro" id="IPR029020">
    <property type="entry name" value="Ammonium/urea_transptr"/>
</dbReference>
<feature type="transmembrane region" description="Helical" evidence="8">
    <location>
        <begin position="324"/>
        <end position="343"/>
    </location>
</feature>
<dbReference type="GO" id="GO:0005886">
    <property type="term" value="C:plasma membrane"/>
    <property type="evidence" value="ECO:0007669"/>
    <property type="project" value="UniProtKB-SubCell"/>
</dbReference>
<evidence type="ECO:0000313" key="11">
    <source>
        <dbReference type="Proteomes" id="UP000503162"/>
    </source>
</evidence>
<dbReference type="PANTHER" id="PTHR43029:SF10">
    <property type="entry name" value="AMMONIUM TRANSPORTER MEP2"/>
    <property type="match status" value="1"/>
</dbReference>
<feature type="transmembrane region" description="Helical" evidence="8">
    <location>
        <begin position="64"/>
        <end position="85"/>
    </location>
</feature>
<comment type="subcellular location">
    <subcellularLocation>
        <location evidence="8">Cell membrane</location>
        <topology evidence="8">Multi-pass membrane protein</topology>
    </subcellularLocation>
    <subcellularLocation>
        <location evidence="1">Membrane</location>
        <topology evidence="1">Multi-pass membrane protein</topology>
    </subcellularLocation>
</comment>
<evidence type="ECO:0000256" key="6">
    <source>
        <dbReference type="ARBA" id="ARBA00023136"/>
    </source>
</evidence>
<keyword evidence="7 8" id="KW-0924">Ammonia transport</keyword>
<gene>
    <name evidence="10" type="ORF">G9Q37_18160</name>
</gene>